<dbReference type="EMBL" id="QPIE01000004">
    <property type="protein sequence ID" value="RCU42912.1"/>
    <property type="molecule type" value="Genomic_DNA"/>
</dbReference>
<feature type="domain" description="N-acetyltransferase" evidence="1">
    <location>
        <begin position="7"/>
        <end position="94"/>
    </location>
</feature>
<dbReference type="SUPFAM" id="SSF55729">
    <property type="entry name" value="Acyl-CoA N-acyltransferases (Nat)"/>
    <property type="match status" value="1"/>
</dbReference>
<dbReference type="InterPro" id="IPR031165">
    <property type="entry name" value="GNAT_YJDJ"/>
</dbReference>
<evidence type="ECO:0000313" key="3">
    <source>
        <dbReference type="Proteomes" id="UP000252172"/>
    </source>
</evidence>
<protein>
    <submittedName>
        <fullName evidence="2">N-acetyltransferase</fullName>
    </submittedName>
</protein>
<dbReference type="InterPro" id="IPR045057">
    <property type="entry name" value="Gcn5-rel_NAT"/>
</dbReference>
<evidence type="ECO:0000259" key="1">
    <source>
        <dbReference type="PROSITE" id="PS51729"/>
    </source>
</evidence>
<dbReference type="PANTHER" id="PTHR31435:SF10">
    <property type="entry name" value="BSR4717 PROTEIN"/>
    <property type="match status" value="1"/>
</dbReference>
<dbReference type="AlphaFoldDB" id="A0A368MXG6"/>
<dbReference type="OrthoDB" id="9793389at2"/>
<dbReference type="Gene3D" id="3.40.630.30">
    <property type="match status" value="1"/>
</dbReference>
<keyword evidence="3" id="KW-1185">Reference proteome</keyword>
<evidence type="ECO:0000313" key="2">
    <source>
        <dbReference type="EMBL" id="RCU42912.1"/>
    </source>
</evidence>
<dbReference type="PROSITE" id="PS51729">
    <property type="entry name" value="GNAT_YJDJ"/>
    <property type="match status" value="1"/>
</dbReference>
<sequence length="95" mass="10568">MSEIKHTNNEKKGVFEIYSEGKKAGEMTYTWAGDDKFIIDHTEVDPAFGGKGLAKALVVAGAEYARANNKKVVPVCPYAKITFERNAELQDVLFR</sequence>
<name>A0A368MXG6_9FLAO</name>
<comment type="caution">
    <text evidence="2">The sequence shown here is derived from an EMBL/GenBank/DDBJ whole genome shotgun (WGS) entry which is preliminary data.</text>
</comment>
<dbReference type="CDD" id="cd04301">
    <property type="entry name" value="NAT_SF"/>
    <property type="match status" value="1"/>
</dbReference>
<dbReference type="Pfam" id="PF14542">
    <property type="entry name" value="Acetyltransf_CG"/>
    <property type="match status" value="1"/>
</dbReference>
<dbReference type="Proteomes" id="UP000252172">
    <property type="component" value="Unassembled WGS sequence"/>
</dbReference>
<dbReference type="RefSeq" id="WP_114303498.1">
    <property type="nucleotide sequence ID" value="NZ_QPIE01000004.1"/>
</dbReference>
<dbReference type="GO" id="GO:0016740">
    <property type="term" value="F:transferase activity"/>
    <property type="evidence" value="ECO:0007669"/>
    <property type="project" value="UniProtKB-KW"/>
</dbReference>
<dbReference type="PANTHER" id="PTHR31435">
    <property type="entry name" value="PROTEIN NATD1"/>
    <property type="match status" value="1"/>
</dbReference>
<proteinExistence type="predicted"/>
<dbReference type="InterPro" id="IPR016181">
    <property type="entry name" value="Acyl_CoA_acyltransferase"/>
</dbReference>
<reference evidence="2 3" key="1">
    <citation type="submission" date="2018-07" db="EMBL/GenBank/DDBJ databases">
        <title>Chryseobacterium lacus sp. nov., isolated from lake water.</title>
        <authorList>
            <person name="Li C.-M."/>
        </authorList>
    </citation>
    <scope>NUCLEOTIDE SEQUENCE [LARGE SCALE GENOMIC DNA]</scope>
    <source>
        <strain evidence="2 3">YLOS41</strain>
    </source>
</reference>
<keyword evidence="2" id="KW-0808">Transferase</keyword>
<accession>A0A368MXG6</accession>
<gene>
    <name evidence="2" type="ORF">DQ356_05580</name>
</gene>
<organism evidence="2 3">
    <name type="scientific">Chryseobacterium lacus</name>
    <dbReference type="NCBI Taxonomy" id="2058346"/>
    <lineage>
        <taxon>Bacteria</taxon>
        <taxon>Pseudomonadati</taxon>
        <taxon>Bacteroidota</taxon>
        <taxon>Flavobacteriia</taxon>
        <taxon>Flavobacteriales</taxon>
        <taxon>Weeksellaceae</taxon>
        <taxon>Chryseobacterium group</taxon>
        <taxon>Chryseobacterium</taxon>
    </lineage>
</organism>